<dbReference type="Gene3D" id="1.10.20.60">
    <property type="entry name" value="Glu-tRNAGln amidotransferase C subunit, N-terminal domain"/>
    <property type="match status" value="1"/>
</dbReference>
<evidence type="ECO:0000313" key="8">
    <source>
        <dbReference type="Proteomes" id="UP000053750"/>
    </source>
</evidence>
<dbReference type="GO" id="GO:0050567">
    <property type="term" value="F:glutaminyl-tRNA synthase (glutamine-hydrolyzing) activity"/>
    <property type="evidence" value="ECO:0007669"/>
    <property type="project" value="UniProtKB-UniRule"/>
</dbReference>
<dbReference type="AlphaFoldDB" id="A0A9W5RYR8"/>
<evidence type="ECO:0000256" key="6">
    <source>
        <dbReference type="HAMAP-Rule" id="MF_00122"/>
    </source>
</evidence>
<accession>A0A9W5RYR8</accession>
<dbReference type="GO" id="GO:0005524">
    <property type="term" value="F:ATP binding"/>
    <property type="evidence" value="ECO:0007669"/>
    <property type="project" value="UniProtKB-KW"/>
</dbReference>
<comment type="function">
    <text evidence="3 6">Allows the formation of correctly charged Asn-tRNA(Asn) or Gln-tRNA(Gln) through the transamidation of misacylated Asp-tRNA(Asn) or Glu-tRNA(Gln) in organisms which lack either or both of asparaginyl-tRNA or glutaminyl-tRNA synthetases. The reaction takes place in the presence of glutamine and ATP through an activated phospho-Asp-tRNA(Asn) or phospho-Glu-tRNA(Gln).</text>
</comment>
<dbReference type="Pfam" id="PF02686">
    <property type="entry name" value="GatC"/>
    <property type="match status" value="1"/>
</dbReference>
<dbReference type="InterPro" id="IPR036113">
    <property type="entry name" value="Asp/Glu-ADT_sf_sub_c"/>
</dbReference>
<name>A0A9W5RYR8_9BACL</name>
<comment type="catalytic activity">
    <reaction evidence="4 6">
        <text>L-aspartyl-tRNA(Asn) + L-glutamine + ATP + H2O = L-asparaginyl-tRNA(Asn) + L-glutamate + ADP + phosphate + 2 H(+)</text>
        <dbReference type="Rhea" id="RHEA:14513"/>
        <dbReference type="Rhea" id="RHEA-COMP:9674"/>
        <dbReference type="Rhea" id="RHEA-COMP:9677"/>
        <dbReference type="ChEBI" id="CHEBI:15377"/>
        <dbReference type="ChEBI" id="CHEBI:15378"/>
        <dbReference type="ChEBI" id="CHEBI:29985"/>
        <dbReference type="ChEBI" id="CHEBI:30616"/>
        <dbReference type="ChEBI" id="CHEBI:43474"/>
        <dbReference type="ChEBI" id="CHEBI:58359"/>
        <dbReference type="ChEBI" id="CHEBI:78515"/>
        <dbReference type="ChEBI" id="CHEBI:78516"/>
        <dbReference type="ChEBI" id="CHEBI:456216"/>
    </reaction>
</comment>
<evidence type="ECO:0000256" key="5">
    <source>
        <dbReference type="ARBA" id="ARBA00047913"/>
    </source>
</evidence>
<protein>
    <recommendedName>
        <fullName evidence="6">Aspartyl/glutamyl-tRNA(Asn/Gln) amidotransferase subunit C</fullName>
        <shortName evidence="6">Asp/Glu-ADT subunit C</shortName>
        <ecNumber evidence="6">6.3.5.-</ecNumber>
    </recommendedName>
</protein>
<dbReference type="NCBIfam" id="TIGR00135">
    <property type="entry name" value="gatC"/>
    <property type="match status" value="1"/>
</dbReference>
<evidence type="ECO:0000313" key="7">
    <source>
        <dbReference type="EMBL" id="EXX85345.1"/>
    </source>
</evidence>
<evidence type="ECO:0000256" key="2">
    <source>
        <dbReference type="ARBA" id="ARBA00011123"/>
    </source>
</evidence>
<keyword evidence="6" id="KW-0547">Nucleotide-binding</keyword>
<sequence>MTITIKDVEHVANLARLELSAKEKEVFTGQLNAILKYAEKLNELDTTDVQPTSHVLPITNVMREDAKRPSWPVEQVMKNAPDEEDGQFRVPAVLE</sequence>
<dbReference type="RefSeq" id="WP_036584344.1">
    <property type="nucleotide sequence ID" value="NZ_KK082172.1"/>
</dbReference>
<dbReference type="GO" id="GO:0070681">
    <property type="term" value="P:glutaminyl-tRNAGln biosynthesis via transamidation"/>
    <property type="evidence" value="ECO:0007669"/>
    <property type="project" value="TreeGrafter"/>
</dbReference>
<keyword evidence="8" id="KW-1185">Reference proteome</keyword>
<proteinExistence type="inferred from homology"/>
<dbReference type="PANTHER" id="PTHR15004:SF0">
    <property type="entry name" value="GLUTAMYL-TRNA(GLN) AMIDOTRANSFERASE SUBUNIT C, MITOCHONDRIAL"/>
    <property type="match status" value="1"/>
</dbReference>
<keyword evidence="6" id="KW-0436">Ligase</keyword>
<evidence type="ECO:0000256" key="4">
    <source>
        <dbReference type="ARBA" id="ARBA00047380"/>
    </source>
</evidence>
<dbReference type="InterPro" id="IPR003837">
    <property type="entry name" value="GatC"/>
</dbReference>
<comment type="similarity">
    <text evidence="1 6">Belongs to the GatC family.</text>
</comment>
<comment type="caution">
    <text evidence="7">The sequence shown here is derived from an EMBL/GenBank/DDBJ whole genome shotgun (WGS) entry which is preliminary data.</text>
</comment>
<evidence type="ECO:0000256" key="3">
    <source>
        <dbReference type="ARBA" id="ARBA00024799"/>
    </source>
</evidence>
<dbReference type="HAMAP" id="MF_00122">
    <property type="entry name" value="GatC"/>
    <property type="match status" value="1"/>
</dbReference>
<dbReference type="GO" id="GO:0006412">
    <property type="term" value="P:translation"/>
    <property type="evidence" value="ECO:0007669"/>
    <property type="project" value="UniProtKB-UniRule"/>
</dbReference>
<reference evidence="7 8" key="1">
    <citation type="submission" date="2014-02" db="EMBL/GenBank/DDBJ databases">
        <title>Genome sequence of Paenibacillus darwinianus reveals adaptive mechanisms for survival in Antarctic soils.</title>
        <authorList>
            <person name="Dsouza M."/>
            <person name="Taylor M.W."/>
            <person name="Turner S.J."/>
            <person name="Aislabie J."/>
        </authorList>
    </citation>
    <scope>NUCLEOTIDE SEQUENCE [LARGE SCALE GENOMIC DNA]</scope>
    <source>
        <strain evidence="7 8">CE1</strain>
    </source>
</reference>
<keyword evidence="6" id="KW-0067">ATP-binding</keyword>
<organism evidence="7 8">
    <name type="scientific">Paenibacillus darwinianus</name>
    <dbReference type="NCBI Taxonomy" id="1380763"/>
    <lineage>
        <taxon>Bacteria</taxon>
        <taxon>Bacillati</taxon>
        <taxon>Bacillota</taxon>
        <taxon>Bacilli</taxon>
        <taxon>Bacillales</taxon>
        <taxon>Paenibacillaceae</taxon>
        <taxon>Paenibacillus</taxon>
    </lineage>
</organism>
<comment type="subunit">
    <text evidence="2 6">Heterotrimer of A, B and C subunits.</text>
</comment>
<dbReference type="SUPFAM" id="SSF141000">
    <property type="entry name" value="Glu-tRNAGln amidotransferase C subunit"/>
    <property type="match status" value="1"/>
</dbReference>
<dbReference type="EC" id="6.3.5.-" evidence="6"/>
<dbReference type="PANTHER" id="PTHR15004">
    <property type="entry name" value="GLUTAMYL-TRNA(GLN) AMIDOTRANSFERASE SUBUNIT C, MITOCHONDRIAL"/>
    <property type="match status" value="1"/>
</dbReference>
<evidence type="ECO:0000256" key="1">
    <source>
        <dbReference type="ARBA" id="ARBA00010757"/>
    </source>
</evidence>
<comment type="catalytic activity">
    <reaction evidence="5 6">
        <text>L-glutamyl-tRNA(Gln) + L-glutamine + ATP + H2O = L-glutaminyl-tRNA(Gln) + L-glutamate + ADP + phosphate + H(+)</text>
        <dbReference type="Rhea" id="RHEA:17521"/>
        <dbReference type="Rhea" id="RHEA-COMP:9681"/>
        <dbReference type="Rhea" id="RHEA-COMP:9684"/>
        <dbReference type="ChEBI" id="CHEBI:15377"/>
        <dbReference type="ChEBI" id="CHEBI:15378"/>
        <dbReference type="ChEBI" id="CHEBI:29985"/>
        <dbReference type="ChEBI" id="CHEBI:30616"/>
        <dbReference type="ChEBI" id="CHEBI:43474"/>
        <dbReference type="ChEBI" id="CHEBI:58359"/>
        <dbReference type="ChEBI" id="CHEBI:78520"/>
        <dbReference type="ChEBI" id="CHEBI:78521"/>
        <dbReference type="ChEBI" id="CHEBI:456216"/>
    </reaction>
</comment>
<dbReference type="OrthoDB" id="9813938at2"/>
<dbReference type="EMBL" id="JFHU01000231">
    <property type="protein sequence ID" value="EXX85345.1"/>
    <property type="molecule type" value="Genomic_DNA"/>
</dbReference>
<dbReference type="Proteomes" id="UP000053750">
    <property type="component" value="Unassembled WGS sequence"/>
</dbReference>
<dbReference type="GO" id="GO:0006450">
    <property type="term" value="P:regulation of translational fidelity"/>
    <property type="evidence" value="ECO:0007669"/>
    <property type="project" value="InterPro"/>
</dbReference>
<keyword evidence="6" id="KW-0648">Protein biosynthesis</keyword>
<gene>
    <name evidence="6" type="primary">gatC</name>
    <name evidence="7" type="ORF">BG53_08800</name>
</gene>